<dbReference type="InterPro" id="IPR041657">
    <property type="entry name" value="HTH_17"/>
</dbReference>
<dbReference type="PATRIC" id="fig|1214101.3.peg.1691"/>
<reference evidence="2 3" key="1">
    <citation type="journal article" date="2012" name="J. Bacteriol.">
        <title>Genome sequence of the bacterium Streptomyces davawensis JCM 4913 and heterologous production of the unique antibiotic roseoflavin.</title>
        <authorList>
            <person name="Jankowitsch F."/>
            <person name="Schwarz J."/>
            <person name="Ruckert C."/>
            <person name="Gust B."/>
            <person name="Szczepanowski R."/>
            <person name="Blom J."/>
            <person name="Pelzer S."/>
            <person name="Kalinowski J."/>
            <person name="Mack M."/>
        </authorList>
    </citation>
    <scope>NUCLEOTIDE SEQUENCE [LARGE SCALE GENOMIC DNA]</scope>
    <source>
        <strain evidence="3">DSM 101723 / JCM 4913 / KCC S-0913 / 768</strain>
    </source>
</reference>
<keyword evidence="3" id="KW-1185">Reference proteome</keyword>
<name>K4QTA2_STRDJ</name>
<dbReference type="Pfam" id="PF12728">
    <property type="entry name" value="HTH_17"/>
    <property type="match status" value="1"/>
</dbReference>
<proteinExistence type="predicted"/>
<dbReference type="SUPFAM" id="SSF46955">
    <property type="entry name" value="Putative DNA-binding domain"/>
    <property type="match status" value="1"/>
</dbReference>
<sequence length="67" mass="7220">MSTDGCSELLTVQEVMARLRLGRSTVYELIRSKALVSGKIGGRRRVSAASVERYIQARLGDGHGDAA</sequence>
<accession>K4QTA2</accession>
<evidence type="ECO:0000259" key="1">
    <source>
        <dbReference type="Pfam" id="PF12728"/>
    </source>
</evidence>
<dbReference type="InterPro" id="IPR010093">
    <property type="entry name" value="SinI_DNA-bd"/>
</dbReference>
<dbReference type="HOGENOM" id="CLU_140176_14_2_11"/>
<protein>
    <recommendedName>
        <fullName evidence="1">Helix-turn-helix domain-containing protein</fullName>
    </recommendedName>
</protein>
<evidence type="ECO:0000313" key="3">
    <source>
        <dbReference type="Proteomes" id="UP000008043"/>
    </source>
</evidence>
<dbReference type="KEGG" id="sdv:BN159_1667"/>
<feature type="domain" description="Helix-turn-helix" evidence="1">
    <location>
        <begin position="9"/>
        <end position="58"/>
    </location>
</feature>
<dbReference type="GO" id="GO:0003677">
    <property type="term" value="F:DNA binding"/>
    <property type="evidence" value="ECO:0007669"/>
    <property type="project" value="InterPro"/>
</dbReference>
<gene>
    <name evidence="2" type="ORF">BN159_1667</name>
</gene>
<dbReference type="InterPro" id="IPR009061">
    <property type="entry name" value="DNA-bd_dom_put_sf"/>
</dbReference>
<dbReference type="Proteomes" id="UP000008043">
    <property type="component" value="Chromosome"/>
</dbReference>
<dbReference type="EMBL" id="HE971709">
    <property type="protein sequence ID" value="CCK26046.1"/>
    <property type="molecule type" value="Genomic_DNA"/>
</dbReference>
<dbReference type="AlphaFoldDB" id="K4QTA2"/>
<dbReference type="STRING" id="1214101.BN159_1667"/>
<evidence type="ECO:0000313" key="2">
    <source>
        <dbReference type="EMBL" id="CCK26046.1"/>
    </source>
</evidence>
<organism evidence="2 3">
    <name type="scientific">Streptomyces davaonensis (strain DSM 101723 / JCM 4913 / KCC S-0913 / 768)</name>
    <dbReference type="NCBI Taxonomy" id="1214101"/>
    <lineage>
        <taxon>Bacteria</taxon>
        <taxon>Bacillati</taxon>
        <taxon>Actinomycetota</taxon>
        <taxon>Actinomycetes</taxon>
        <taxon>Kitasatosporales</taxon>
        <taxon>Streptomycetaceae</taxon>
        <taxon>Streptomyces</taxon>
    </lineage>
</organism>
<dbReference type="RefSeq" id="WP_015656441.1">
    <property type="nucleotide sequence ID" value="NC_020504.1"/>
</dbReference>
<dbReference type="NCBIfam" id="TIGR01764">
    <property type="entry name" value="excise"/>
    <property type="match status" value="1"/>
</dbReference>